<sequence>MRKTSLQVLGCALLATLLASCAGMSDRPKRKKLPGYIVSPTWEGKYSYGLQEDNSRTEVPEGFFSYSDTTIDGKAFFLISLHDPAVDSLALAAAKLYEPLAGSAIAYLQQQGKEGVVADFRGIRNGGDKKSHIQVRDVTGQTAPIIVLWDNLSAGRAAAYVEKLQAAPGLKITFQQQ</sequence>
<dbReference type="Proteomes" id="UP000249547">
    <property type="component" value="Unassembled WGS sequence"/>
</dbReference>
<proteinExistence type="predicted"/>
<dbReference type="AlphaFoldDB" id="A0A327R4D4"/>
<dbReference type="EMBL" id="QLLL01000002">
    <property type="protein sequence ID" value="RAJ08747.1"/>
    <property type="molecule type" value="Genomic_DNA"/>
</dbReference>
<dbReference type="PROSITE" id="PS51257">
    <property type="entry name" value="PROKAR_LIPOPROTEIN"/>
    <property type="match status" value="1"/>
</dbReference>
<comment type="caution">
    <text evidence="2">The sequence shown here is derived from an EMBL/GenBank/DDBJ whole genome shotgun (WGS) entry which is preliminary data.</text>
</comment>
<protein>
    <recommendedName>
        <fullName evidence="4">Lipoprotein</fullName>
    </recommendedName>
</protein>
<reference evidence="2 3" key="1">
    <citation type="submission" date="2018-06" db="EMBL/GenBank/DDBJ databases">
        <title>Genomic Encyclopedia of Archaeal and Bacterial Type Strains, Phase II (KMG-II): from individual species to whole genera.</title>
        <authorList>
            <person name="Goeker M."/>
        </authorList>
    </citation>
    <scope>NUCLEOTIDE SEQUENCE [LARGE SCALE GENOMIC DNA]</scope>
    <source>
        <strain evidence="2 3">DSM 23857</strain>
    </source>
</reference>
<accession>A0A327R4D4</accession>
<organism evidence="2 3">
    <name type="scientific">Chitinophaga skermanii</name>
    <dbReference type="NCBI Taxonomy" id="331697"/>
    <lineage>
        <taxon>Bacteria</taxon>
        <taxon>Pseudomonadati</taxon>
        <taxon>Bacteroidota</taxon>
        <taxon>Chitinophagia</taxon>
        <taxon>Chitinophagales</taxon>
        <taxon>Chitinophagaceae</taxon>
        <taxon>Chitinophaga</taxon>
    </lineage>
</organism>
<feature type="chain" id="PRO_5016290957" description="Lipoprotein" evidence="1">
    <location>
        <begin position="22"/>
        <end position="177"/>
    </location>
</feature>
<gene>
    <name evidence="2" type="ORF">LX64_01401</name>
</gene>
<evidence type="ECO:0000256" key="1">
    <source>
        <dbReference type="SAM" id="SignalP"/>
    </source>
</evidence>
<dbReference type="OrthoDB" id="678240at2"/>
<name>A0A327R4D4_9BACT</name>
<evidence type="ECO:0008006" key="4">
    <source>
        <dbReference type="Google" id="ProtNLM"/>
    </source>
</evidence>
<keyword evidence="1" id="KW-0732">Signal</keyword>
<keyword evidence="3" id="KW-1185">Reference proteome</keyword>
<evidence type="ECO:0000313" key="3">
    <source>
        <dbReference type="Proteomes" id="UP000249547"/>
    </source>
</evidence>
<dbReference type="RefSeq" id="WP_111596859.1">
    <property type="nucleotide sequence ID" value="NZ_QLLL01000002.1"/>
</dbReference>
<evidence type="ECO:0000313" key="2">
    <source>
        <dbReference type="EMBL" id="RAJ08747.1"/>
    </source>
</evidence>
<feature type="signal peptide" evidence="1">
    <location>
        <begin position="1"/>
        <end position="21"/>
    </location>
</feature>